<evidence type="ECO:0000313" key="2">
    <source>
        <dbReference type="Proteomes" id="UP001147782"/>
    </source>
</evidence>
<dbReference type="Proteomes" id="UP001147782">
    <property type="component" value="Unassembled WGS sequence"/>
</dbReference>
<dbReference type="Gene3D" id="3.40.50.1240">
    <property type="entry name" value="Phosphoglycerate mutase-like"/>
    <property type="match status" value="1"/>
</dbReference>
<accession>A0A9W9URT3</accession>
<reference evidence="1" key="1">
    <citation type="submission" date="2022-11" db="EMBL/GenBank/DDBJ databases">
        <authorList>
            <person name="Petersen C."/>
        </authorList>
    </citation>
    <scope>NUCLEOTIDE SEQUENCE</scope>
    <source>
        <strain evidence="1">IBT 29864</strain>
    </source>
</reference>
<protein>
    <submittedName>
        <fullName evidence="1">Uncharacterized protein</fullName>
    </submittedName>
</protein>
<name>A0A9W9URT3_9EURO</name>
<gene>
    <name evidence="1" type="ORF">N7496_012199</name>
</gene>
<reference evidence="1" key="2">
    <citation type="journal article" date="2023" name="IMA Fungus">
        <title>Comparative genomic study of the Penicillium genus elucidates a diverse pangenome and 15 lateral gene transfer events.</title>
        <authorList>
            <person name="Petersen C."/>
            <person name="Sorensen T."/>
            <person name="Nielsen M.R."/>
            <person name="Sondergaard T.E."/>
            <person name="Sorensen J.L."/>
            <person name="Fitzpatrick D.A."/>
            <person name="Frisvad J.C."/>
            <person name="Nielsen K.L."/>
        </authorList>
    </citation>
    <scope>NUCLEOTIDE SEQUENCE</scope>
    <source>
        <strain evidence="1">IBT 29864</strain>
    </source>
</reference>
<dbReference type="AlphaFoldDB" id="A0A9W9URT3"/>
<dbReference type="EMBL" id="JAPZBS010000010">
    <property type="protein sequence ID" value="KAJ5354987.1"/>
    <property type="molecule type" value="Genomic_DNA"/>
</dbReference>
<organism evidence="1 2">
    <name type="scientific">Penicillium cataractarum</name>
    <dbReference type="NCBI Taxonomy" id="2100454"/>
    <lineage>
        <taxon>Eukaryota</taxon>
        <taxon>Fungi</taxon>
        <taxon>Dikarya</taxon>
        <taxon>Ascomycota</taxon>
        <taxon>Pezizomycotina</taxon>
        <taxon>Eurotiomycetes</taxon>
        <taxon>Eurotiomycetidae</taxon>
        <taxon>Eurotiales</taxon>
        <taxon>Aspergillaceae</taxon>
        <taxon>Penicillium</taxon>
    </lineage>
</organism>
<keyword evidence="2" id="KW-1185">Reference proteome</keyword>
<dbReference type="RefSeq" id="XP_056549010.1">
    <property type="nucleotide sequence ID" value="XM_056705112.1"/>
</dbReference>
<sequence length="125" mass="14421">MDFQKIRDRALYIRRWLKARPEKEIVVVSHGGFLHFLTDDWEDGSTGWANTECRTYEFLPDGNDSELEDAMIQETVESRQCRGKFGPPPTRASQKELCGLILQGWADQGYAIREGNSVEDEIKLR</sequence>
<dbReference type="SUPFAM" id="SSF53254">
    <property type="entry name" value="Phosphoglycerate mutase-like"/>
    <property type="match status" value="1"/>
</dbReference>
<comment type="caution">
    <text evidence="1">The sequence shown here is derived from an EMBL/GenBank/DDBJ whole genome shotgun (WGS) entry which is preliminary data.</text>
</comment>
<proteinExistence type="predicted"/>
<dbReference type="InterPro" id="IPR029033">
    <property type="entry name" value="His_PPase_superfam"/>
</dbReference>
<dbReference type="GeneID" id="81444291"/>
<evidence type="ECO:0000313" key="1">
    <source>
        <dbReference type="EMBL" id="KAJ5354987.1"/>
    </source>
</evidence>
<dbReference type="OrthoDB" id="496981at2759"/>